<dbReference type="PANTHER" id="PTHR19136:SF81">
    <property type="entry name" value="MOLYBDENUM COFACTOR GUANYLYLTRANSFERASE"/>
    <property type="match status" value="1"/>
</dbReference>
<keyword evidence="5" id="KW-0460">Magnesium</keyword>
<dbReference type="InterPro" id="IPR029044">
    <property type="entry name" value="Nucleotide-diphossugar_trans"/>
</dbReference>
<evidence type="ECO:0000256" key="3">
    <source>
        <dbReference type="ARBA" id="ARBA00022723"/>
    </source>
</evidence>
<evidence type="ECO:0000259" key="8">
    <source>
        <dbReference type="Pfam" id="PF12804"/>
    </source>
</evidence>
<dbReference type="RefSeq" id="WP_126763941.1">
    <property type="nucleotide sequence ID" value="NZ_JBHLTZ010000010.1"/>
</dbReference>
<gene>
    <name evidence="9" type="ORF">CWI69_09290</name>
</gene>
<sequence length="179" mass="19315">MAVSGIIIAGGASRRMGQDKALLQVAGKTQLDRTQAILREAGCEQVIVSRNAEGFIVDKIAGRGPLGGLLSVLPHCVHDTLMLVPVDMPLLSSAALQFLLGYEGAGYFASSSLPCVLPNVPELGDYLTRQLCDDGGDRSVRGMLNWLGAHAHEWPYSYQLQNTNTPQQWQRALTLLGEQ</sequence>
<keyword evidence="4" id="KW-0547">Nucleotide-binding</keyword>
<organism evidence="9 10">
    <name type="scientific">Pseudidiomarina halophila</name>
    <dbReference type="NCBI Taxonomy" id="1449799"/>
    <lineage>
        <taxon>Bacteria</taxon>
        <taxon>Pseudomonadati</taxon>
        <taxon>Pseudomonadota</taxon>
        <taxon>Gammaproteobacteria</taxon>
        <taxon>Alteromonadales</taxon>
        <taxon>Idiomarinaceae</taxon>
        <taxon>Pseudidiomarina</taxon>
    </lineage>
</organism>
<keyword evidence="9" id="KW-0548">Nucleotidyltransferase</keyword>
<keyword evidence="6" id="KW-0342">GTP-binding</keyword>
<keyword evidence="2 9" id="KW-0808">Transferase</keyword>
<dbReference type="PANTHER" id="PTHR19136">
    <property type="entry name" value="MOLYBDENUM COFACTOR GUANYLYLTRANSFERASE"/>
    <property type="match status" value="1"/>
</dbReference>
<dbReference type="CDD" id="cd02503">
    <property type="entry name" value="MobA"/>
    <property type="match status" value="1"/>
</dbReference>
<keyword evidence="3" id="KW-0479">Metal-binding</keyword>
<dbReference type="GO" id="GO:1902758">
    <property type="term" value="P:bis(molybdopterin guanine dinucleotide)molybdenum biosynthetic process"/>
    <property type="evidence" value="ECO:0007669"/>
    <property type="project" value="TreeGrafter"/>
</dbReference>
<dbReference type="GO" id="GO:0046872">
    <property type="term" value="F:metal ion binding"/>
    <property type="evidence" value="ECO:0007669"/>
    <property type="project" value="UniProtKB-KW"/>
</dbReference>
<evidence type="ECO:0000256" key="1">
    <source>
        <dbReference type="ARBA" id="ARBA00022490"/>
    </source>
</evidence>
<dbReference type="InterPro" id="IPR025877">
    <property type="entry name" value="MobA-like_NTP_Trfase"/>
</dbReference>
<dbReference type="GO" id="GO:0005525">
    <property type="term" value="F:GTP binding"/>
    <property type="evidence" value="ECO:0007669"/>
    <property type="project" value="UniProtKB-KW"/>
</dbReference>
<reference evidence="10" key="1">
    <citation type="journal article" date="2018" name="Front. Microbiol.">
        <title>Genome-Based Analysis Reveals the Taxonomy and Diversity of the Family Idiomarinaceae.</title>
        <authorList>
            <person name="Liu Y."/>
            <person name="Lai Q."/>
            <person name="Shao Z."/>
        </authorList>
    </citation>
    <scope>NUCLEOTIDE SEQUENCE [LARGE SCALE GENOMIC DNA]</scope>
    <source>
        <strain evidence="10">BH195</strain>
    </source>
</reference>
<evidence type="ECO:0000256" key="5">
    <source>
        <dbReference type="ARBA" id="ARBA00022842"/>
    </source>
</evidence>
<dbReference type="EMBL" id="PIPW01000003">
    <property type="protein sequence ID" value="RUO51837.1"/>
    <property type="molecule type" value="Genomic_DNA"/>
</dbReference>
<proteinExistence type="predicted"/>
<keyword evidence="7" id="KW-0501">Molybdenum cofactor biosynthesis</keyword>
<evidence type="ECO:0000313" key="10">
    <source>
        <dbReference type="Proteomes" id="UP000287198"/>
    </source>
</evidence>
<evidence type="ECO:0000256" key="7">
    <source>
        <dbReference type="ARBA" id="ARBA00023150"/>
    </source>
</evidence>
<accession>A0A432XSY3</accession>
<dbReference type="Gene3D" id="3.90.550.10">
    <property type="entry name" value="Spore Coat Polysaccharide Biosynthesis Protein SpsA, Chain A"/>
    <property type="match status" value="1"/>
</dbReference>
<keyword evidence="1" id="KW-0963">Cytoplasm</keyword>
<dbReference type="Pfam" id="PF12804">
    <property type="entry name" value="NTP_transf_3"/>
    <property type="match status" value="1"/>
</dbReference>
<dbReference type="GO" id="GO:0016779">
    <property type="term" value="F:nucleotidyltransferase activity"/>
    <property type="evidence" value="ECO:0007669"/>
    <property type="project" value="UniProtKB-KW"/>
</dbReference>
<dbReference type="InterPro" id="IPR013482">
    <property type="entry name" value="Molybde_CF_guanTrfase"/>
</dbReference>
<dbReference type="OrthoDB" id="9788394at2"/>
<dbReference type="AlphaFoldDB" id="A0A432XSY3"/>
<keyword evidence="10" id="KW-1185">Reference proteome</keyword>
<evidence type="ECO:0000256" key="6">
    <source>
        <dbReference type="ARBA" id="ARBA00023134"/>
    </source>
</evidence>
<evidence type="ECO:0000256" key="2">
    <source>
        <dbReference type="ARBA" id="ARBA00022679"/>
    </source>
</evidence>
<name>A0A432XSY3_9GAMM</name>
<dbReference type="Proteomes" id="UP000287198">
    <property type="component" value="Unassembled WGS sequence"/>
</dbReference>
<feature type="domain" description="MobA-like NTP transferase" evidence="8">
    <location>
        <begin position="5"/>
        <end position="101"/>
    </location>
</feature>
<evidence type="ECO:0000256" key="4">
    <source>
        <dbReference type="ARBA" id="ARBA00022741"/>
    </source>
</evidence>
<dbReference type="SUPFAM" id="SSF53448">
    <property type="entry name" value="Nucleotide-diphospho-sugar transferases"/>
    <property type="match status" value="1"/>
</dbReference>
<evidence type="ECO:0000313" key="9">
    <source>
        <dbReference type="EMBL" id="RUO51837.1"/>
    </source>
</evidence>
<comment type="caution">
    <text evidence="9">The sequence shown here is derived from an EMBL/GenBank/DDBJ whole genome shotgun (WGS) entry which is preliminary data.</text>
</comment>
<protein>
    <submittedName>
        <fullName evidence="9">Molybdenum cofactor guanylyltransferase</fullName>
    </submittedName>
</protein>